<dbReference type="GO" id="GO:0020037">
    <property type="term" value="F:heme binding"/>
    <property type="evidence" value="ECO:0007669"/>
    <property type="project" value="InterPro"/>
</dbReference>
<accession>A0A7S0N9C7</accession>
<evidence type="ECO:0000313" key="5">
    <source>
        <dbReference type="EMBL" id="CAD8662025.1"/>
    </source>
</evidence>
<dbReference type="AlphaFoldDB" id="A0A7S0N9C7"/>
<dbReference type="Pfam" id="PF00141">
    <property type="entry name" value="peroxidase"/>
    <property type="match status" value="1"/>
</dbReference>
<dbReference type="EMBL" id="HBFA01013534">
    <property type="protein sequence ID" value="CAD8662025.1"/>
    <property type="molecule type" value="Transcribed_RNA"/>
</dbReference>
<dbReference type="InterPro" id="IPR010255">
    <property type="entry name" value="Haem_peroxidase_sf"/>
</dbReference>
<evidence type="ECO:0000256" key="1">
    <source>
        <dbReference type="ARBA" id="ARBA00023002"/>
    </source>
</evidence>
<feature type="domain" description="Plant heme peroxidase family profile" evidence="4">
    <location>
        <begin position="139"/>
        <end position="292"/>
    </location>
</feature>
<evidence type="ECO:0000259" key="4">
    <source>
        <dbReference type="Pfam" id="PF00141"/>
    </source>
</evidence>
<name>A0A7S0N9C7_9CHLO</name>
<evidence type="ECO:0000256" key="2">
    <source>
        <dbReference type="RuleBase" id="RU004241"/>
    </source>
</evidence>
<dbReference type="GO" id="GO:0034599">
    <property type="term" value="P:cellular response to oxidative stress"/>
    <property type="evidence" value="ECO:0007669"/>
    <property type="project" value="InterPro"/>
</dbReference>
<dbReference type="SUPFAM" id="SSF48113">
    <property type="entry name" value="Heme-dependent peroxidases"/>
    <property type="match status" value="1"/>
</dbReference>
<reference evidence="5" key="1">
    <citation type="submission" date="2021-01" db="EMBL/GenBank/DDBJ databases">
        <authorList>
            <person name="Corre E."/>
            <person name="Pelletier E."/>
            <person name="Niang G."/>
            <person name="Scheremetjew M."/>
            <person name="Finn R."/>
            <person name="Kale V."/>
            <person name="Holt S."/>
            <person name="Cochrane G."/>
            <person name="Meng A."/>
            <person name="Brown T."/>
            <person name="Cohen L."/>
        </authorList>
    </citation>
    <scope>NUCLEOTIDE SEQUENCE</scope>
    <source>
        <strain evidence="5">CCMP722</strain>
    </source>
</reference>
<feature type="region of interest" description="Disordered" evidence="3">
    <location>
        <begin position="1"/>
        <end position="27"/>
    </location>
</feature>
<organism evidence="5">
    <name type="scientific">Pyramimonas obovata</name>
    <dbReference type="NCBI Taxonomy" id="1411642"/>
    <lineage>
        <taxon>Eukaryota</taxon>
        <taxon>Viridiplantae</taxon>
        <taxon>Chlorophyta</taxon>
        <taxon>Pyramimonadophyceae</taxon>
        <taxon>Pyramimonadales</taxon>
        <taxon>Pyramimonadaceae</taxon>
        <taxon>Pyramimonas</taxon>
        <taxon>Pyramimonas incertae sedis</taxon>
    </lineage>
</organism>
<dbReference type="GO" id="GO:0042744">
    <property type="term" value="P:hydrogen peroxide catabolic process"/>
    <property type="evidence" value="ECO:0007669"/>
    <property type="project" value="TreeGrafter"/>
</dbReference>
<gene>
    <name evidence="5" type="ORF">POBO1169_LOCUS7046</name>
</gene>
<dbReference type="GO" id="GO:0004601">
    <property type="term" value="F:peroxidase activity"/>
    <property type="evidence" value="ECO:0007669"/>
    <property type="project" value="InterPro"/>
</dbReference>
<dbReference type="PANTHER" id="PTHR31356:SF34">
    <property type="entry name" value="THYLAKOID LUMENAL 29 KDA PROTEIN, CHLOROPLASTIC"/>
    <property type="match status" value="1"/>
</dbReference>
<protein>
    <recommendedName>
        <fullName evidence="4">Plant heme peroxidase family profile domain-containing protein</fullName>
    </recommendedName>
</protein>
<dbReference type="PANTHER" id="PTHR31356">
    <property type="entry name" value="THYLAKOID LUMENAL 29 KDA PROTEIN, CHLOROPLASTIC-RELATED"/>
    <property type="match status" value="1"/>
</dbReference>
<dbReference type="Gene3D" id="1.10.520.10">
    <property type="match status" value="1"/>
</dbReference>
<evidence type="ECO:0000256" key="3">
    <source>
        <dbReference type="SAM" id="MobiDB-lite"/>
    </source>
</evidence>
<sequence length="367" mass="39274">MQATAGCTRVVGPAAPKVGSSSTSRVAHVARPAKGAARSLRLNAVAQNSSSSPEDVDRRAFLRALSMGAISVASTLAVSEDANALNTYTTPKPFKADFEKYNNRPGATVNPMQMAHMRAEFRDVAKGELMAAMPGIEGAYPGMLKLAFTDAATFDIWQAEKPNGVAPSGGANGSVRFADEEKRPEVAAYKPLLAALEPVKESIDSKWAALAKSKGSSRAPDPISWADLITMAAVVATIQKWGGSPEAGGFPVRQGRVDAVGSDPSGRTLPLDADLRTAQAWFAKRNIKKNEMLPVWMEVTDNKASLSSDLQTVKLMDAYKANPAMFQKDFITGFTKLTSLGSTFDGYAYFYDESPFAGKEKLGNWSY</sequence>
<dbReference type="CDD" id="cd00314">
    <property type="entry name" value="plant_peroxidase_like"/>
    <property type="match status" value="1"/>
</dbReference>
<proteinExistence type="inferred from homology"/>
<dbReference type="InterPro" id="IPR002016">
    <property type="entry name" value="Haem_peroxidase"/>
</dbReference>
<dbReference type="InterPro" id="IPR044831">
    <property type="entry name" value="Ccp1-like"/>
</dbReference>
<comment type="similarity">
    <text evidence="2">Belongs to the peroxidase family.</text>
</comment>
<dbReference type="GO" id="GO:0000302">
    <property type="term" value="P:response to reactive oxygen species"/>
    <property type="evidence" value="ECO:0007669"/>
    <property type="project" value="TreeGrafter"/>
</dbReference>
<keyword evidence="1" id="KW-0560">Oxidoreductase</keyword>